<keyword evidence="2 3" id="KW-0802">TPR repeat</keyword>
<evidence type="ECO:0000313" key="6">
    <source>
        <dbReference type="Proteomes" id="UP000494161"/>
    </source>
</evidence>
<evidence type="ECO:0000256" key="4">
    <source>
        <dbReference type="SAM" id="SignalP"/>
    </source>
</evidence>
<evidence type="ECO:0000256" key="1">
    <source>
        <dbReference type="ARBA" id="ARBA00022737"/>
    </source>
</evidence>
<feature type="chain" id="PRO_5046098756" description="Tetratricopeptide repeat protein" evidence="4">
    <location>
        <begin position="23"/>
        <end position="252"/>
    </location>
</feature>
<keyword evidence="4" id="KW-0732">Signal</keyword>
<dbReference type="PROSITE" id="PS50005">
    <property type="entry name" value="TPR"/>
    <property type="match status" value="2"/>
</dbReference>
<dbReference type="PROSITE" id="PS51257">
    <property type="entry name" value="PROKAR_LIPOPROTEIN"/>
    <property type="match status" value="1"/>
</dbReference>
<accession>A0ABM8LUI5</accession>
<dbReference type="SUPFAM" id="SSF48452">
    <property type="entry name" value="TPR-like"/>
    <property type="match status" value="1"/>
</dbReference>
<keyword evidence="1" id="KW-0677">Repeat</keyword>
<dbReference type="RefSeq" id="WP_049077000.1">
    <property type="nucleotide sequence ID" value="NZ_CADILJ010000012.1"/>
</dbReference>
<keyword evidence="6" id="KW-1185">Reference proteome</keyword>
<dbReference type="GeneID" id="55563851"/>
<sequence>MKSFISATLVAPLILLSGCAVTPRAGFADRATTSHASPCEQVSGIKSTANGRAQDPDQAIQLLSACLSSPLGAQTEVQVLTLRMRALIYAQKGDYAHAIADREESLRLKPARTGWDIINLAGNYRDNGQPERAVELLRKMFQDNMGLRGKGTGHGMPSYYHLGRALIDVQQWSSAAEAFSEGMVYQPDYVWAYAYRGLAYDRMEQPELAQADIDKVRSLVRNSKPDVREEHRRTLQEPPFVELLKKYPEQGN</sequence>
<evidence type="ECO:0008006" key="7">
    <source>
        <dbReference type="Google" id="ProtNLM"/>
    </source>
</evidence>
<dbReference type="PANTHER" id="PTHR44858:SF1">
    <property type="entry name" value="UDP-N-ACETYLGLUCOSAMINE--PEPTIDE N-ACETYLGLUCOSAMINYLTRANSFERASE SPINDLY-RELATED"/>
    <property type="match status" value="1"/>
</dbReference>
<dbReference type="Gene3D" id="1.25.40.10">
    <property type="entry name" value="Tetratricopeptide repeat domain"/>
    <property type="match status" value="2"/>
</dbReference>
<dbReference type="InterPro" id="IPR019734">
    <property type="entry name" value="TPR_rpt"/>
</dbReference>
<dbReference type="PANTHER" id="PTHR44858">
    <property type="entry name" value="TETRATRICOPEPTIDE REPEAT PROTEIN 6"/>
    <property type="match status" value="1"/>
</dbReference>
<comment type="caution">
    <text evidence="5">The sequence shown here is derived from an EMBL/GenBank/DDBJ whole genome shotgun (WGS) entry which is preliminary data.</text>
</comment>
<reference evidence="5 6" key="1">
    <citation type="submission" date="2020-04" db="EMBL/GenBank/DDBJ databases">
        <authorList>
            <person name="De Canck E."/>
        </authorList>
    </citation>
    <scope>NUCLEOTIDE SEQUENCE [LARGE SCALE GENOMIC DNA]</scope>
    <source>
        <strain evidence="5 6">LMG 7053</strain>
    </source>
</reference>
<gene>
    <name evidence="5" type="ORF">LMG7053_02013</name>
</gene>
<proteinExistence type="predicted"/>
<protein>
    <recommendedName>
        <fullName evidence="7">Tetratricopeptide repeat protein</fullName>
    </recommendedName>
</protein>
<dbReference type="SMART" id="SM00028">
    <property type="entry name" value="TPR"/>
    <property type="match status" value="3"/>
</dbReference>
<organism evidence="5 6">
    <name type="scientific">Achromobacter ruhlandii</name>
    <dbReference type="NCBI Taxonomy" id="72557"/>
    <lineage>
        <taxon>Bacteria</taxon>
        <taxon>Pseudomonadati</taxon>
        <taxon>Pseudomonadota</taxon>
        <taxon>Betaproteobacteria</taxon>
        <taxon>Burkholderiales</taxon>
        <taxon>Alcaligenaceae</taxon>
        <taxon>Achromobacter</taxon>
    </lineage>
</organism>
<feature type="repeat" description="TPR" evidence="3">
    <location>
        <begin position="156"/>
        <end position="189"/>
    </location>
</feature>
<dbReference type="Proteomes" id="UP000494161">
    <property type="component" value="Unassembled WGS sequence"/>
</dbReference>
<dbReference type="EMBL" id="CADILJ010000012">
    <property type="protein sequence ID" value="CAB3945883.1"/>
    <property type="molecule type" value="Genomic_DNA"/>
</dbReference>
<dbReference type="InterPro" id="IPR050498">
    <property type="entry name" value="Ycf3"/>
</dbReference>
<evidence type="ECO:0000256" key="3">
    <source>
        <dbReference type="PROSITE-ProRule" id="PRU00339"/>
    </source>
</evidence>
<evidence type="ECO:0000313" key="5">
    <source>
        <dbReference type="EMBL" id="CAB3945883.1"/>
    </source>
</evidence>
<name>A0ABM8LUI5_9BURK</name>
<evidence type="ECO:0000256" key="2">
    <source>
        <dbReference type="ARBA" id="ARBA00022803"/>
    </source>
</evidence>
<dbReference type="Pfam" id="PF13181">
    <property type="entry name" value="TPR_8"/>
    <property type="match status" value="1"/>
</dbReference>
<feature type="signal peptide" evidence="4">
    <location>
        <begin position="1"/>
        <end position="22"/>
    </location>
</feature>
<dbReference type="InterPro" id="IPR011990">
    <property type="entry name" value="TPR-like_helical_dom_sf"/>
</dbReference>
<feature type="repeat" description="TPR" evidence="3">
    <location>
        <begin position="79"/>
        <end position="112"/>
    </location>
</feature>